<dbReference type="KEGG" id="tce:A3L02_01785"/>
<keyword evidence="4 6" id="KW-1133">Transmembrane helix</keyword>
<dbReference type="OrthoDB" id="19148at2157"/>
<dbReference type="PANTHER" id="PTHR30250">
    <property type="entry name" value="PST FAMILY PREDICTED COLANIC ACID TRANSPORTER"/>
    <property type="match status" value="1"/>
</dbReference>
<reference evidence="7 8" key="1">
    <citation type="submission" date="2016-03" db="EMBL/GenBank/DDBJ databases">
        <title>Complete genome sequence of Thermococcus celer.</title>
        <authorList>
            <person name="Oger P.M."/>
        </authorList>
    </citation>
    <scope>NUCLEOTIDE SEQUENCE [LARGE SCALE GENOMIC DNA]</scope>
    <source>
        <strain evidence="7 8">Vu 13</strain>
    </source>
</reference>
<dbReference type="Pfam" id="PF01943">
    <property type="entry name" value="Polysacc_synt"/>
    <property type="match status" value="1"/>
</dbReference>
<dbReference type="GO" id="GO:0005886">
    <property type="term" value="C:plasma membrane"/>
    <property type="evidence" value="ECO:0007669"/>
    <property type="project" value="UniProtKB-SubCell"/>
</dbReference>
<feature type="transmembrane region" description="Helical" evidence="6">
    <location>
        <begin position="331"/>
        <end position="349"/>
    </location>
</feature>
<protein>
    <submittedName>
        <fullName evidence="7">Lipopolysaccharide O-side chain biosynthesis protein</fullName>
    </submittedName>
</protein>
<evidence type="ECO:0000256" key="6">
    <source>
        <dbReference type="SAM" id="Phobius"/>
    </source>
</evidence>
<evidence type="ECO:0000313" key="7">
    <source>
        <dbReference type="EMBL" id="ASI98384.1"/>
    </source>
</evidence>
<evidence type="ECO:0000256" key="1">
    <source>
        <dbReference type="ARBA" id="ARBA00004651"/>
    </source>
</evidence>
<proteinExistence type="predicted"/>
<accession>A0A218P0C8</accession>
<feature type="transmembrane region" description="Helical" evidence="6">
    <location>
        <begin position="85"/>
        <end position="108"/>
    </location>
</feature>
<feature type="transmembrane region" description="Helical" evidence="6">
    <location>
        <begin position="383"/>
        <end position="402"/>
    </location>
</feature>
<gene>
    <name evidence="7" type="ORF">A3L02_01785</name>
</gene>
<organism evidence="7 8">
    <name type="scientific">Thermococcus celer Vu 13 = JCM 8558</name>
    <dbReference type="NCBI Taxonomy" id="1293037"/>
    <lineage>
        <taxon>Archaea</taxon>
        <taxon>Methanobacteriati</taxon>
        <taxon>Methanobacteriota</taxon>
        <taxon>Thermococci</taxon>
        <taxon>Thermococcales</taxon>
        <taxon>Thermococcaceae</taxon>
        <taxon>Thermococcus</taxon>
    </lineage>
</organism>
<dbReference type="Proteomes" id="UP000197156">
    <property type="component" value="Chromosome"/>
</dbReference>
<feature type="transmembrane region" description="Helical" evidence="6">
    <location>
        <begin position="215"/>
        <end position="231"/>
    </location>
</feature>
<evidence type="ECO:0000256" key="5">
    <source>
        <dbReference type="ARBA" id="ARBA00023136"/>
    </source>
</evidence>
<feature type="transmembrane region" description="Helical" evidence="6">
    <location>
        <begin position="114"/>
        <end position="132"/>
    </location>
</feature>
<feature type="transmembrane region" description="Helical" evidence="6">
    <location>
        <begin position="440"/>
        <end position="458"/>
    </location>
</feature>
<feature type="transmembrane region" description="Helical" evidence="6">
    <location>
        <begin position="294"/>
        <end position="319"/>
    </location>
</feature>
<dbReference type="AlphaFoldDB" id="A0A218P0C8"/>
<feature type="transmembrane region" description="Helical" evidence="6">
    <location>
        <begin position="12"/>
        <end position="31"/>
    </location>
</feature>
<feature type="transmembrane region" description="Helical" evidence="6">
    <location>
        <begin position="43"/>
        <end position="65"/>
    </location>
</feature>
<keyword evidence="3 6" id="KW-0812">Transmembrane</keyword>
<evidence type="ECO:0000256" key="3">
    <source>
        <dbReference type="ARBA" id="ARBA00022692"/>
    </source>
</evidence>
<dbReference type="EMBL" id="CP014854">
    <property type="protein sequence ID" value="ASI98384.1"/>
    <property type="molecule type" value="Genomic_DNA"/>
</dbReference>
<dbReference type="RefSeq" id="WP_088862346.1">
    <property type="nucleotide sequence ID" value="NZ_CP014854.1"/>
</dbReference>
<sequence>MNTVQRIAKNMMVLITARILSMLFGFFYVMYTARYLGPANYGILAFALALNGIFGVITNFGLDPLTVREVARDKSLAKKYLANGIVLKLTFGVLTFLLVFGVVYLLGYPDITRKVVYIITLSTVVNGINNLFNDVYQAFERMEFMSIGQILGSALSLVFAVIAIKLGLNVVHFAMIPLAVSLILLVYHAIITTWKFLKPKVEVDVGFWRSTLREAWPFALTAVFVSIYYWIDSVMLSYMKGDEVVGWYNAAYRLVLILLVIPGIYFTSLYPLMSRFFKDSKDSLRFTFERSFKYMSMLAFPIGVGTTLLADRIILFIFGPAYLPSAKALQILVWSVVCIYLSSPYGQLVRSANRQGVETKITAMGAVLNTVLNAIIIPKWSYVGASSTTLATELFVTLFYFYTFRKTEFFGPLILIHMGRAMVASIIMGAFIWFFPRLNLLLIIGSSITIYFITYYALNGVDVTDKKIIKELKGVKAR</sequence>
<evidence type="ECO:0000256" key="4">
    <source>
        <dbReference type="ARBA" id="ARBA00022989"/>
    </source>
</evidence>
<dbReference type="InterPro" id="IPR050833">
    <property type="entry name" value="Poly_Biosynth_Transport"/>
</dbReference>
<feature type="transmembrane region" description="Helical" evidence="6">
    <location>
        <begin position="251"/>
        <end position="273"/>
    </location>
</feature>
<dbReference type="CDD" id="cd13128">
    <property type="entry name" value="MATE_Wzx_like"/>
    <property type="match status" value="1"/>
</dbReference>
<dbReference type="GeneID" id="33323442"/>
<feature type="transmembrane region" description="Helical" evidence="6">
    <location>
        <begin position="414"/>
        <end position="434"/>
    </location>
</feature>
<keyword evidence="2" id="KW-1003">Cell membrane</keyword>
<name>A0A218P0C8_THECE</name>
<keyword evidence="8" id="KW-1185">Reference proteome</keyword>
<feature type="transmembrane region" description="Helical" evidence="6">
    <location>
        <begin position="144"/>
        <end position="164"/>
    </location>
</feature>
<evidence type="ECO:0000256" key="2">
    <source>
        <dbReference type="ARBA" id="ARBA00022475"/>
    </source>
</evidence>
<dbReference type="PANTHER" id="PTHR30250:SF11">
    <property type="entry name" value="O-ANTIGEN TRANSPORTER-RELATED"/>
    <property type="match status" value="1"/>
</dbReference>
<comment type="subcellular location">
    <subcellularLocation>
        <location evidence="1">Cell membrane</location>
        <topology evidence="1">Multi-pass membrane protein</topology>
    </subcellularLocation>
</comment>
<feature type="transmembrane region" description="Helical" evidence="6">
    <location>
        <begin position="361"/>
        <end position="377"/>
    </location>
</feature>
<dbReference type="InterPro" id="IPR002797">
    <property type="entry name" value="Polysacc_synth"/>
</dbReference>
<keyword evidence="5 6" id="KW-0472">Membrane</keyword>
<evidence type="ECO:0000313" key="8">
    <source>
        <dbReference type="Proteomes" id="UP000197156"/>
    </source>
</evidence>
<feature type="transmembrane region" description="Helical" evidence="6">
    <location>
        <begin position="170"/>
        <end position="194"/>
    </location>
</feature>